<sequence>MSGGGARAWASAKSRSDINSQLTNSAVVAGLIPRFTALTSE</sequence>
<gene>
    <name evidence="1" type="ORF">BURPS1710A_0065</name>
</gene>
<dbReference type="AlphaFoldDB" id="A0A0E1WBN9"/>
<proteinExistence type="predicted"/>
<dbReference type="Proteomes" id="UP000001812">
    <property type="component" value="Chromosome I"/>
</dbReference>
<organism evidence="1">
    <name type="scientific">Burkholderia pseudomallei 1710a</name>
    <dbReference type="NCBI Taxonomy" id="320371"/>
    <lineage>
        <taxon>Bacteria</taxon>
        <taxon>Pseudomonadati</taxon>
        <taxon>Pseudomonadota</taxon>
        <taxon>Betaproteobacteria</taxon>
        <taxon>Burkholderiales</taxon>
        <taxon>Burkholderiaceae</taxon>
        <taxon>Burkholderia</taxon>
        <taxon>pseudomallei group</taxon>
    </lineage>
</organism>
<dbReference type="EMBL" id="CM000832">
    <property type="protein sequence ID" value="EET06952.1"/>
    <property type="molecule type" value="Genomic_DNA"/>
</dbReference>
<evidence type="ECO:0000313" key="1">
    <source>
        <dbReference type="EMBL" id="EET06952.1"/>
    </source>
</evidence>
<accession>A0A0E1WBN9</accession>
<name>A0A0E1WBN9_BURPE</name>
<protein>
    <submittedName>
        <fullName evidence="1">Uncharacterized protein</fullName>
    </submittedName>
</protein>
<reference evidence="1" key="1">
    <citation type="submission" date="2009-05" db="EMBL/GenBank/DDBJ databases">
        <authorList>
            <person name="Harkins D.M."/>
            <person name="DeShazer D."/>
            <person name="Woods D.E."/>
            <person name="Brinkac L.M."/>
            <person name="Brown K.A."/>
            <person name="Hung G.C."/>
            <person name="Tuanyok A."/>
            <person name="Zhang B."/>
            <person name="Nierman W.C."/>
        </authorList>
    </citation>
    <scope>NUCLEOTIDE SEQUENCE [LARGE SCALE GENOMIC DNA]</scope>
    <source>
        <strain evidence="1">1710a</strain>
    </source>
</reference>
<dbReference type="HOGENOM" id="CLU_3286328_0_0_4"/>